<feature type="domain" description="Glycosyl hydrolase family 13 catalytic" evidence="3">
    <location>
        <begin position="24"/>
        <end position="430"/>
    </location>
</feature>
<proteinExistence type="inferred from homology"/>
<dbReference type="PANTHER" id="PTHR10357">
    <property type="entry name" value="ALPHA-AMYLASE FAMILY MEMBER"/>
    <property type="match status" value="1"/>
</dbReference>
<dbReference type="InterPro" id="IPR006047">
    <property type="entry name" value="GH13_cat_dom"/>
</dbReference>
<accession>A0A4R5BUJ5</accession>
<dbReference type="RefSeq" id="WP_132682945.1">
    <property type="nucleotide sequence ID" value="NZ_SMLA01000013.1"/>
</dbReference>
<comment type="caution">
    <text evidence="4">The sequence shown here is derived from an EMBL/GenBank/DDBJ whole genome shotgun (WGS) entry which is preliminary data.</text>
</comment>
<evidence type="ECO:0000313" key="4">
    <source>
        <dbReference type="EMBL" id="TDD89203.1"/>
    </source>
</evidence>
<dbReference type="AlphaFoldDB" id="A0A4R5BUJ5"/>
<reference evidence="4 5" key="1">
    <citation type="submission" date="2019-03" db="EMBL/GenBank/DDBJ databases">
        <title>Draft genome sequences of novel Actinobacteria.</title>
        <authorList>
            <person name="Sahin N."/>
            <person name="Ay H."/>
            <person name="Saygin H."/>
        </authorList>
    </citation>
    <scope>NUCLEOTIDE SEQUENCE [LARGE SCALE GENOMIC DNA]</scope>
    <source>
        <strain evidence="4 5">5K548</strain>
    </source>
</reference>
<name>A0A4R5BUJ5_9PSEU</name>
<gene>
    <name evidence="4" type="ORF">E1202_11875</name>
</gene>
<dbReference type="InterPro" id="IPR017853">
    <property type="entry name" value="GH"/>
</dbReference>
<dbReference type="EMBL" id="SMLA01000013">
    <property type="protein sequence ID" value="TDD89203.1"/>
    <property type="molecule type" value="Genomic_DNA"/>
</dbReference>
<evidence type="ECO:0000256" key="2">
    <source>
        <dbReference type="ARBA" id="ARBA00023180"/>
    </source>
</evidence>
<dbReference type="InterPro" id="IPR045857">
    <property type="entry name" value="O16G_dom_2"/>
</dbReference>
<evidence type="ECO:0000256" key="1">
    <source>
        <dbReference type="ARBA" id="ARBA00008061"/>
    </source>
</evidence>
<keyword evidence="4" id="KW-0378">Hydrolase</keyword>
<dbReference type="GO" id="GO:0004556">
    <property type="term" value="F:alpha-amylase activity"/>
    <property type="evidence" value="ECO:0007669"/>
    <property type="project" value="TreeGrafter"/>
</dbReference>
<protein>
    <submittedName>
        <fullName evidence="4">Glycoside hydrolase family 13 protein</fullName>
    </submittedName>
</protein>
<dbReference type="GO" id="GO:0009313">
    <property type="term" value="P:oligosaccharide catabolic process"/>
    <property type="evidence" value="ECO:0007669"/>
    <property type="project" value="TreeGrafter"/>
</dbReference>
<dbReference type="Gene3D" id="3.90.400.10">
    <property type="entry name" value="Oligo-1,6-glucosidase, Domain 2"/>
    <property type="match status" value="1"/>
</dbReference>
<organism evidence="4 5">
    <name type="scientific">Saccharopolyspora karakumensis</name>
    <dbReference type="NCBI Taxonomy" id="2530386"/>
    <lineage>
        <taxon>Bacteria</taxon>
        <taxon>Bacillati</taxon>
        <taxon>Actinomycetota</taxon>
        <taxon>Actinomycetes</taxon>
        <taxon>Pseudonocardiales</taxon>
        <taxon>Pseudonocardiaceae</taxon>
        <taxon>Saccharopolyspora</taxon>
    </lineage>
</organism>
<keyword evidence="5" id="KW-1185">Reference proteome</keyword>
<dbReference type="CDD" id="cd11332">
    <property type="entry name" value="AmyAc_OligoGlu_TS"/>
    <property type="match status" value="1"/>
</dbReference>
<comment type="similarity">
    <text evidence="1">Belongs to the glycosyl hydrolase 13 family.</text>
</comment>
<dbReference type="FunFam" id="3.90.400.10:FF:000001">
    <property type="entry name" value="Maltase A3, isoform A"/>
    <property type="match status" value="1"/>
</dbReference>
<dbReference type="SMART" id="SM00642">
    <property type="entry name" value="Aamy"/>
    <property type="match status" value="1"/>
</dbReference>
<sequence>MHDKHLIDPHQEPAPWWRDAVIYQVYIRSFADGNGDGMGDIDGIRSKLPYLRDLGVDAIWINPWYPSPQADAGYDVADFRDIEPRFGTLDDADELIAEAHEHGIRVIPDLVPNHTSDQHEWFQAALAAGPGSLERARYIFRPGRGPDGSEPPNNWNSCFGGPAWTRVSEPDGSPGEWYLHLFAPEQPDLNWAHGEVREEFEAILRFWFDRGIDGFRIDVAHGLIKDTDLPDVVAPQGSGYVYPEGEHPHWDRDEVHEIYRGWRSIADEYPGHRKFVAEAWADSPQRLANYVRAEGLHTAFNFDFLQATWNAERLREVIDTTTSSLNAVGAPATWVLSNHDVPRHVTRYGRPPVDWVPGQHYRADGGTDLELGTRRARAAALLMLSLPGGAYIYQGEELGLPEVEDLPEELLQDPVWERSGHTERGRDGCRVPIPWSGEKPPFGFSPASATADSWLPQPDSWKDLTADVQTGEPGSMLELYRAALRIRREHPALGEGDLAWNDAGDGVLSFTRTPGFACVVNLSEKAQRLPEHDHVLLASGELDDELLPPDTAVWLSL</sequence>
<dbReference type="Pfam" id="PF00128">
    <property type="entry name" value="Alpha-amylase"/>
    <property type="match status" value="1"/>
</dbReference>
<dbReference type="SUPFAM" id="SSF51445">
    <property type="entry name" value="(Trans)glycosidases"/>
    <property type="match status" value="1"/>
</dbReference>
<dbReference type="PANTHER" id="PTHR10357:SF179">
    <property type="entry name" value="NEUTRAL AND BASIC AMINO ACID TRANSPORT PROTEIN RBAT"/>
    <property type="match status" value="1"/>
</dbReference>
<dbReference type="Gene3D" id="3.20.20.80">
    <property type="entry name" value="Glycosidases"/>
    <property type="match status" value="2"/>
</dbReference>
<dbReference type="Proteomes" id="UP000294723">
    <property type="component" value="Unassembled WGS sequence"/>
</dbReference>
<evidence type="ECO:0000259" key="3">
    <source>
        <dbReference type="SMART" id="SM00642"/>
    </source>
</evidence>
<keyword evidence="2" id="KW-0325">Glycoprotein</keyword>
<evidence type="ECO:0000313" key="5">
    <source>
        <dbReference type="Proteomes" id="UP000294723"/>
    </source>
</evidence>